<dbReference type="EMBL" id="JAESVP010000001">
    <property type="protein sequence ID" value="MBL4926542.1"/>
    <property type="molecule type" value="Genomic_DNA"/>
</dbReference>
<dbReference type="Pfam" id="PF09828">
    <property type="entry name" value="ChrB_C"/>
    <property type="match status" value="1"/>
</dbReference>
<comment type="caution">
    <text evidence="2">The sequence shown here is derived from an EMBL/GenBank/DDBJ whole genome shotgun (WGS) entry which is preliminary data.</text>
</comment>
<gene>
    <name evidence="2" type="ORF">JI744_00355</name>
</gene>
<accession>A0A8J7MNG1</accession>
<dbReference type="PROSITE" id="PS50206">
    <property type="entry name" value="RHODANESE_3"/>
    <property type="match status" value="1"/>
</dbReference>
<feature type="domain" description="Rhodanese" evidence="1">
    <location>
        <begin position="18"/>
        <end position="111"/>
    </location>
</feature>
<reference evidence="2" key="1">
    <citation type="submission" date="2021-01" db="EMBL/GenBank/DDBJ databases">
        <title>Genome seq and assembly of Tabrizicola sp. KVB23.</title>
        <authorList>
            <person name="Chhetri G."/>
        </authorList>
    </citation>
    <scope>NUCLEOTIDE SEQUENCE</scope>
    <source>
        <strain evidence="2">KVB23</strain>
    </source>
</reference>
<dbReference type="SMART" id="SM00450">
    <property type="entry name" value="RHOD"/>
    <property type="match status" value="1"/>
</dbReference>
<dbReference type="InterPro" id="IPR036873">
    <property type="entry name" value="Rhodanese-like_dom_sf"/>
</dbReference>
<dbReference type="Pfam" id="PF00581">
    <property type="entry name" value="Rhodanese"/>
    <property type="match status" value="1"/>
</dbReference>
<dbReference type="RefSeq" id="WP_202657128.1">
    <property type="nucleotide sequence ID" value="NZ_JAESVP010000001.1"/>
</dbReference>
<evidence type="ECO:0000313" key="2">
    <source>
        <dbReference type="EMBL" id="MBL4926542.1"/>
    </source>
</evidence>
<proteinExistence type="predicted"/>
<dbReference type="InterPro" id="IPR001763">
    <property type="entry name" value="Rhodanese-like_dom"/>
</dbReference>
<evidence type="ECO:0000313" key="3">
    <source>
        <dbReference type="Proteomes" id="UP000619033"/>
    </source>
</evidence>
<dbReference type="InterPro" id="IPR018634">
    <property type="entry name" value="ChrB_C"/>
</dbReference>
<evidence type="ECO:0000259" key="1">
    <source>
        <dbReference type="PROSITE" id="PS50206"/>
    </source>
</evidence>
<name>A0A8J7MNG1_9RHOB</name>
<dbReference type="Proteomes" id="UP000619033">
    <property type="component" value="Unassembled WGS sequence"/>
</dbReference>
<sequence>MPAPDAITCDQLAKLIGTPKAPTILDIRRQALRDADPRLIATARPLPETALAPDALARLAAGLSGPVVVVCAQGHGRSQAVAAWLRADGMQAEYLEGGHAAWAAAGLPTFTPAPLTGRDGQGRSLWVTRARPKIDRIACPWLIRRFIDPEAVFLFVAPAEVLAVAETLDAMPFDIDGVAFSHRDETCTFDTLLADFGLALPALDRLATIVRGADTGRLDLVPECAGLLAASLGLSRMYADDQAQMQAGIALYDAFYRWARDATGETHTWAPAAKGAR</sequence>
<keyword evidence="3" id="KW-1185">Reference proteome</keyword>
<dbReference type="AlphaFoldDB" id="A0A8J7MNG1"/>
<dbReference type="SUPFAM" id="SSF52821">
    <property type="entry name" value="Rhodanese/Cell cycle control phosphatase"/>
    <property type="match status" value="1"/>
</dbReference>
<protein>
    <submittedName>
        <fullName evidence="2">Chromate resistance protein</fullName>
    </submittedName>
</protein>
<organism evidence="2 3">
    <name type="scientific">Fuscibacter oryzae</name>
    <dbReference type="NCBI Taxonomy" id="2803939"/>
    <lineage>
        <taxon>Bacteria</taxon>
        <taxon>Pseudomonadati</taxon>
        <taxon>Pseudomonadota</taxon>
        <taxon>Alphaproteobacteria</taxon>
        <taxon>Rhodobacterales</taxon>
        <taxon>Paracoccaceae</taxon>
        <taxon>Fuscibacter</taxon>
    </lineage>
</organism>
<dbReference type="Gene3D" id="3.40.250.10">
    <property type="entry name" value="Rhodanese-like domain"/>
    <property type="match status" value="1"/>
</dbReference>